<dbReference type="PATRIC" id="fig|243230.17.peg.612"/>
<dbReference type="OrthoDB" id="73871at2"/>
<protein>
    <submittedName>
        <fullName evidence="1">Uncharacterized protein</fullName>
    </submittedName>
</protein>
<reference evidence="1 2" key="1">
    <citation type="journal article" date="1999" name="Science">
        <title>Genome sequence of the radioresistant bacterium Deinococcus radiodurans R1.</title>
        <authorList>
            <person name="White O."/>
            <person name="Eisen J.A."/>
            <person name="Heidelberg J.F."/>
            <person name="Hickey E.K."/>
            <person name="Peterson J.D."/>
            <person name="Dodson R.J."/>
            <person name="Haft D.H."/>
            <person name="Gwinn M.L."/>
            <person name="Nelson W.C."/>
            <person name="Richardson D.L."/>
            <person name="Moffat K.S."/>
            <person name="Qin H."/>
            <person name="Jiang L."/>
            <person name="Pamphile W."/>
            <person name="Crosby M."/>
            <person name="Shen M."/>
            <person name="Vamathevan J.J."/>
            <person name="Lam P."/>
            <person name="McDonald L."/>
            <person name="Utterback T."/>
            <person name="Zalewski C."/>
            <person name="Makarova K.S."/>
            <person name="Aravind L."/>
            <person name="Daly M.J."/>
            <person name="Minton K.W."/>
            <person name="Fleischmann R.D."/>
            <person name="Ketchum K.A."/>
            <person name="Nelson K.E."/>
            <person name="Salzberg S."/>
            <person name="Smith H.O."/>
            <person name="Venter J.C."/>
            <person name="Fraser C.M."/>
        </authorList>
    </citation>
    <scope>NUCLEOTIDE SEQUENCE [LARGE SCALE GENOMIC DNA]</scope>
    <source>
        <strain evidence="2">ATCC 13939 / DSM 20539 / JCM 16871 / LMG 4051 / NBRC 15346 / NCIMB 9279 / R1 / VKM B-1422</strain>
    </source>
</reference>
<organism evidence="1 2">
    <name type="scientific">Deinococcus radiodurans (strain ATCC 13939 / DSM 20539 / JCM 16871 / CCUG 27074 / LMG 4051 / NBRC 15346 / NCIMB 9279 / VKM B-1422 / R1)</name>
    <dbReference type="NCBI Taxonomy" id="243230"/>
    <lineage>
        <taxon>Bacteria</taxon>
        <taxon>Thermotogati</taxon>
        <taxon>Deinococcota</taxon>
        <taxon>Deinococci</taxon>
        <taxon>Deinococcales</taxon>
        <taxon>Deinococcaceae</taxon>
        <taxon>Deinococcus</taxon>
    </lineage>
</organism>
<dbReference type="EnsemblBacteria" id="AAF10023">
    <property type="protein sequence ID" value="AAF10023"/>
    <property type="gene ID" value="DR_0437"/>
</dbReference>
<dbReference type="RefSeq" id="WP_010887082.1">
    <property type="nucleotide sequence ID" value="NC_001263.1"/>
</dbReference>
<proteinExistence type="predicted"/>
<dbReference type="STRING" id="243230.DR_0437"/>
<dbReference type="PaxDb" id="243230-DR_0437"/>
<evidence type="ECO:0000313" key="1">
    <source>
        <dbReference type="EMBL" id="AAF10023.1"/>
    </source>
</evidence>
<dbReference type="EMBL" id="AE000513">
    <property type="protein sequence ID" value="AAF10023.1"/>
    <property type="molecule type" value="Genomic_DNA"/>
</dbReference>
<evidence type="ECO:0000313" key="2">
    <source>
        <dbReference type="Proteomes" id="UP000002524"/>
    </source>
</evidence>
<gene>
    <name evidence="1" type="ordered locus">DR_0437</name>
</gene>
<dbReference type="KEGG" id="dra:DR_0437"/>
<dbReference type="HOGENOM" id="CLU_206433_0_0_0"/>
<keyword evidence="2" id="KW-1185">Reference proteome</keyword>
<dbReference type="AlphaFoldDB" id="Q9RX78"/>
<accession>Q9RX78</accession>
<dbReference type="PIR" id="C75519">
    <property type="entry name" value="C75519"/>
</dbReference>
<name>Q9RX78_DEIRA</name>
<sequence length="72" mass="7872">MEQAYSDPVDHFTLELAREAKRLELTAGGEDNDPERLLAFATFVLSELAARGLIPDERPAIGCWAAPRSTGN</sequence>
<dbReference type="GeneID" id="69516670"/>
<dbReference type="Proteomes" id="UP000002524">
    <property type="component" value="Chromosome 1"/>
</dbReference>
<dbReference type="InParanoid" id="Q9RX78"/>